<accession>A0A1M5UEL1</accession>
<dbReference type="Proteomes" id="UP000290037">
    <property type="component" value="Unassembled WGS sequence"/>
</dbReference>
<evidence type="ECO:0000256" key="1">
    <source>
        <dbReference type="ARBA" id="ARBA00004781"/>
    </source>
</evidence>
<keyword evidence="6" id="KW-0521">NADP</keyword>
<sequence length="287" mass="32273">MNRVWVTGANGQLGRCLQALKKEDPSFCFTTREQLDLRDIAMVAQFVEQNRIQTVINCAAYTAVDAAEIYAEAAYELNRDVVANLGRICKRFSVRLIHLSTDYVFDGQAYRPYPTTAACGPINVYGRSKWEGEEALRALALPNSLILRTSWLYSVYGSNFVKTMLRLGQLQEEVQVVADQVGRPTCAEDLARFIVTQLLDFESSQTETYHYANAGLCSWYDLAVHIMQNSKSACRVAPIPASAYATPAARPYYSVLDTERTQKDFKVRLPYWNSSLTRCISQLQATG</sequence>
<comment type="pathway">
    <text evidence="1 6">Carbohydrate biosynthesis; dTDP-L-rhamnose biosynthesis.</text>
</comment>
<dbReference type="RefSeq" id="WP_072980269.1">
    <property type="nucleotide sequence ID" value="NZ_FQXT01000001.1"/>
</dbReference>
<dbReference type="STRING" id="573501.SAMN04487999_0646"/>
<evidence type="ECO:0000256" key="3">
    <source>
        <dbReference type="ARBA" id="ARBA00012929"/>
    </source>
</evidence>
<evidence type="ECO:0000259" key="7">
    <source>
        <dbReference type="Pfam" id="PF04321"/>
    </source>
</evidence>
<dbReference type="InterPro" id="IPR036291">
    <property type="entry name" value="NAD(P)-bd_dom_sf"/>
</dbReference>
<dbReference type="PANTHER" id="PTHR10491:SF4">
    <property type="entry name" value="METHIONINE ADENOSYLTRANSFERASE 2 SUBUNIT BETA"/>
    <property type="match status" value="1"/>
</dbReference>
<comment type="catalytic activity">
    <reaction evidence="5">
        <text>dTDP-beta-L-rhamnose + NADP(+) = dTDP-4-dehydro-beta-L-rhamnose + NADPH + H(+)</text>
        <dbReference type="Rhea" id="RHEA:21796"/>
        <dbReference type="ChEBI" id="CHEBI:15378"/>
        <dbReference type="ChEBI" id="CHEBI:57510"/>
        <dbReference type="ChEBI" id="CHEBI:57783"/>
        <dbReference type="ChEBI" id="CHEBI:58349"/>
        <dbReference type="ChEBI" id="CHEBI:62830"/>
        <dbReference type="EC" id="1.1.1.133"/>
    </reaction>
</comment>
<reference evidence="8 11" key="3">
    <citation type="submission" date="2018-07" db="EMBL/GenBank/DDBJ databases">
        <title>Leeuwenhoekiella genomics.</title>
        <authorList>
            <person name="Tahon G."/>
            <person name="Willems A."/>
        </authorList>
    </citation>
    <scope>NUCLEOTIDE SEQUENCE [LARGE SCALE GENOMIC DNA]</scope>
    <source>
        <strain evidence="8 11">LMG 24856</strain>
    </source>
</reference>
<keyword evidence="11" id="KW-1185">Reference proteome</keyword>
<dbReference type="InterPro" id="IPR029903">
    <property type="entry name" value="RmlD-like-bd"/>
</dbReference>
<evidence type="ECO:0000313" key="11">
    <source>
        <dbReference type="Proteomes" id="UP000290037"/>
    </source>
</evidence>
<evidence type="ECO:0000256" key="4">
    <source>
        <dbReference type="ARBA" id="ARBA00017099"/>
    </source>
</evidence>
<dbReference type="SUPFAM" id="SSF51735">
    <property type="entry name" value="NAD(P)-binding Rossmann-fold domains"/>
    <property type="match status" value="1"/>
</dbReference>
<gene>
    <name evidence="8" type="ORF">DSM01_3216</name>
    <name evidence="9" type="ORF">SAMN04487999_0646</name>
</gene>
<dbReference type="OrthoDB" id="9803892at2"/>
<proteinExistence type="inferred from homology"/>
<dbReference type="PANTHER" id="PTHR10491">
    <property type="entry name" value="DTDP-4-DEHYDRORHAMNOSE REDUCTASE"/>
    <property type="match status" value="1"/>
</dbReference>
<dbReference type="GO" id="GO:0005829">
    <property type="term" value="C:cytosol"/>
    <property type="evidence" value="ECO:0007669"/>
    <property type="project" value="TreeGrafter"/>
</dbReference>
<dbReference type="CDD" id="cd05254">
    <property type="entry name" value="dTDP_HR_like_SDR_e"/>
    <property type="match status" value="1"/>
</dbReference>
<evidence type="ECO:0000256" key="5">
    <source>
        <dbReference type="ARBA" id="ARBA00048200"/>
    </source>
</evidence>
<dbReference type="Gene3D" id="3.40.50.720">
    <property type="entry name" value="NAD(P)-binding Rossmann-like Domain"/>
    <property type="match status" value="1"/>
</dbReference>
<dbReference type="InterPro" id="IPR005913">
    <property type="entry name" value="dTDP_dehydrorham_reduct"/>
</dbReference>
<evidence type="ECO:0000256" key="2">
    <source>
        <dbReference type="ARBA" id="ARBA00010944"/>
    </source>
</evidence>
<evidence type="ECO:0000256" key="6">
    <source>
        <dbReference type="RuleBase" id="RU364082"/>
    </source>
</evidence>
<feature type="domain" description="RmlD-like substrate binding" evidence="7">
    <location>
        <begin position="3"/>
        <end position="284"/>
    </location>
</feature>
<dbReference type="GO" id="GO:0008831">
    <property type="term" value="F:dTDP-4-dehydrorhamnose reductase activity"/>
    <property type="evidence" value="ECO:0007669"/>
    <property type="project" value="UniProtKB-EC"/>
</dbReference>
<keyword evidence="6" id="KW-0560">Oxidoreductase</keyword>
<dbReference type="Gene3D" id="3.90.25.10">
    <property type="entry name" value="UDP-galactose 4-epimerase, domain 1"/>
    <property type="match status" value="1"/>
</dbReference>
<dbReference type="EMBL" id="FQXT01000001">
    <property type="protein sequence ID" value="SHH61399.1"/>
    <property type="molecule type" value="Genomic_DNA"/>
</dbReference>
<dbReference type="AlphaFoldDB" id="A0A1M5UEL1"/>
<dbReference type="Proteomes" id="UP000184240">
    <property type="component" value="Unassembled WGS sequence"/>
</dbReference>
<organism evidence="9 10">
    <name type="scientific">Leeuwenhoekiella palythoae</name>
    <dbReference type="NCBI Taxonomy" id="573501"/>
    <lineage>
        <taxon>Bacteria</taxon>
        <taxon>Pseudomonadati</taxon>
        <taxon>Bacteroidota</taxon>
        <taxon>Flavobacteriia</taxon>
        <taxon>Flavobacteriales</taxon>
        <taxon>Flavobacteriaceae</taxon>
        <taxon>Leeuwenhoekiella</taxon>
    </lineage>
</organism>
<comment type="function">
    <text evidence="6">Catalyzes the reduction of dTDP-6-deoxy-L-lyxo-4-hexulose to yield dTDP-L-rhamnose.</text>
</comment>
<evidence type="ECO:0000313" key="10">
    <source>
        <dbReference type="Proteomes" id="UP000184240"/>
    </source>
</evidence>
<dbReference type="NCBIfam" id="TIGR01214">
    <property type="entry name" value="rmlD"/>
    <property type="match status" value="1"/>
</dbReference>
<name>A0A1M5UEL1_9FLAO</name>
<reference evidence="9" key="2">
    <citation type="submission" date="2016-11" db="EMBL/GenBank/DDBJ databases">
        <authorList>
            <person name="Jaros S."/>
            <person name="Januszkiewicz K."/>
            <person name="Wedrychowicz H."/>
        </authorList>
    </citation>
    <scope>NUCLEOTIDE SEQUENCE [LARGE SCALE GENOMIC DNA]</scope>
    <source>
        <strain evidence="9">DSM 19859</strain>
    </source>
</reference>
<dbReference type="EMBL" id="QOVN01000009">
    <property type="protein sequence ID" value="RXG27142.1"/>
    <property type="molecule type" value="Genomic_DNA"/>
</dbReference>
<evidence type="ECO:0000313" key="9">
    <source>
        <dbReference type="EMBL" id="SHH61399.1"/>
    </source>
</evidence>
<dbReference type="UniPathway" id="UPA00124"/>
<evidence type="ECO:0000313" key="8">
    <source>
        <dbReference type="EMBL" id="RXG27142.1"/>
    </source>
</evidence>
<protein>
    <recommendedName>
        <fullName evidence="4 6">dTDP-4-dehydrorhamnose reductase</fullName>
        <ecNumber evidence="3 6">1.1.1.133</ecNumber>
    </recommendedName>
</protein>
<comment type="similarity">
    <text evidence="2 6">Belongs to the dTDP-4-dehydrorhamnose reductase family.</text>
</comment>
<dbReference type="EC" id="1.1.1.133" evidence="3 6"/>
<reference evidence="10" key="1">
    <citation type="submission" date="2016-11" db="EMBL/GenBank/DDBJ databases">
        <authorList>
            <person name="Varghese N."/>
            <person name="Submissions S."/>
        </authorList>
    </citation>
    <scope>NUCLEOTIDE SEQUENCE [LARGE SCALE GENOMIC DNA]</scope>
    <source>
        <strain evidence="10">DSM 19859</strain>
    </source>
</reference>
<dbReference type="GO" id="GO:0019305">
    <property type="term" value="P:dTDP-rhamnose biosynthetic process"/>
    <property type="evidence" value="ECO:0007669"/>
    <property type="project" value="UniProtKB-UniPathway"/>
</dbReference>
<dbReference type="Pfam" id="PF04321">
    <property type="entry name" value="RmlD_sub_bind"/>
    <property type="match status" value="1"/>
</dbReference>